<feature type="compositionally biased region" description="Basic and acidic residues" evidence="1">
    <location>
        <begin position="31"/>
        <end position="48"/>
    </location>
</feature>
<gene>
    <name evidence="2" type="ORF">mRhiFer1_008559</name>
</gene>
<comment type="caution">
    <text evidence="2">The sequence shown here is derived from an EMBL/GenBank/DDBJ whole genome shotgun (WGS) entry which is preliminary data.</text>
</comment>
<dbReference type="AlphaFoldDB" id="A0A7J7UJG4"/>
<sequence>MSRSRFGQGKKPLDTFFWVNEVTGVVTYPPRKADVTAASREKPQEELRGSVQGAPSTAQSRASSPAQKAAPPALPTASMRHGGSRNSLPSTLTHSLARAGARSPLRFSAISVTISPPGGAPPTFGPLGPAGPSTASPFPPRPSVPWDFTCKMRNVLTGNNRFSF</sequence>
<feature type="compositionally biased region" description="Polar residues" evidence="1">
    <location>
        <begin position="84"/>
        <end position="94"/>
    </location>
</feature>
<feature type="compositionally biased region" description="Low complexity" evidence="1">
    <location>
        <begin position="58"/>
        <end position="77"/>
    </location>
</feature>
<reference evidence="2 3" key="1">
    <citation type="journal article" date="2020" name="Nature">
        <title>Six reference-quality genomes reveal evolution of bat adaptations.</title>
        <authorList>
            <person name="Jebb D."/>
            <person name="Huang Z."/>
            <person name="Pippel M."/>
            <person name="Hughes G.M."/>
            <person name="Lavrichenko K."/>
            <person name="Devanna P."/>
            <person name="Winkler S."/>
            <person name="Jermiin L.S."/>
            <person name="Skirmuntt E.C."/>
            <person name="Katzourakis A."/>
            <person name="Burkitt-Gray L."/>
            <person name="Ray D.A."/>
            <person name="Sullivan K.A.M."/>
            <person name="Roscito J.G."/>
            <person name="Kirilenko B.M."/>
            <person name="Davalos L.M."/>
            <person name="Corthals A.P."/>
            <person name="Power M.L."/>
            <person name="Jones G."/>
            <person name="Ransome R.D."/>
            <person name="Dechmann D.K.N."/>
            <person name="Locatelli A.G."/>
            <person name="Puechmaille S.J."/>
            <person name="Fedrigo O."/>
            <person name="Jarvis E.D."/>
            <person name="Hiller M."/>
            <person name="Vernes S.C."/>
            <person name="Myers E.W."/>
            <person name="Teeling E.C."/>
        </authorList>
    </citation>
    <scope>NUCLEOTIDE SEQUENCE [LARGE SCALE GENOMIC DNA]</scope>
    <source>
        <strain evidence="2">MRhiFer1</strain>
        <tissue evidence="2">Lung</tissue>
    </source>
</reference>
<feature type="region of interest" description="Disordered" evidence="1">
    <location>
        <begin position="114"/>
        <end position="142"/>
    </location>
</feature>
<feature type="region of interest" description="Disordered" evidence="1">
    <location>
        <begin position="29"/>
        <end position="99"/>
    </location>
</feature>
<evidence type="ECO:0000313" key="3">
    <source>
        <dbReference type="Proteomes" id="UP000585614"/>
    </source>
</evidence>
<protein>
    <submittedName>
        <fullName evidence="2">Uncharacterized protein</fullName>
    </submittedName>
</protein>
<organism evidence="2 3">
    <name type="scientific">Rhinolophus ferrumequinum</name>
    <name type="common">Greater horseshoe bat</name>
    <dbReference type="NCBI Taxonomy" id="59479"/>
    <lineage>
        <taxon>Eukaryota</taxon>
        <taxon>Metazoa</taxon>
        <taxon>Chordata</taxon>
        <taxon>Craniata</taxon>
        <taxon>Vertebrata</taxon>
        <taxon>Euteleostomi</taxon>
        <taxon>Mammalia</taxon>
        <taxon>Eutheria</taxon>
        <taxon>Laurasiatheria</taxon>
        <taxon>Chiroptera</taxon>
        <taxon>Yinpterochiroptera</taxon>
        <taxon>Rhinolophoidea</taxon>
        <taxon>Rhinolophidae</taxon>
        <taxon>Rhinolophinae</taxon>
        <taxon>Rhinolophus</taxon>
    </lineage>
</organism>
<proteinExistence type="predicted"/>
<evidence type="ECO:0000256" key="1">
    <source>
        <dbReference type="SAM" id="MobiDB-lite"/>
    </source>
</evidence>
<dbReference type="Proteomes" id="UP000585614">
    <property type="component" value="Unassembled WGS sequence"/>
</dbReference>
<name>A0A7J7UJG4_RHIFE</name>
<evidence type="ECO:0000313" key="2">
    <source>
        <dbReference type="EMBL" id="KAF6313029.1"/>
    </source>
</evidence>
<dbReference type="EMBL" id="JACAGC010000016">
    <property type="protein sequence ID" value="KAF6313029.1"/>
    <property type="molecule type" value="Genomic_DNA"/>
</dbReference>
<accession>A0A7J7UJG4</accession>